<evidence type="ECO:0000313" key="4">
    <source>
        <dbReference type="Proteomes" id="UP001190700"/>
    </source>
</evidence>
<feature type="compositionally biased region" description="Acidic residues" evidence="1">
    <location>
        <begin position="8"/>
        <end position="17"/>
    </location>
</feature>
<dbReference type="EMBL" id="LGRX02018355">
    <property type="protein sequence ID" value="KAK3259941.1"/>
    <property type="molecule type" value="Genomic_DNA"/>
</dbReference>
<evidence type="ECO:0000259" key="2">
    <source>
        <dbReference type="Pfam" id="PF16403"/>
    </source>
</evidence>
<proteinExistence type="predicted"/>
<dbReference type="InterPro" id="IPR032179">
    <property type="entry name" value="Cry22Aa_Ig-like"/>
</dbReference>
<organism evidence="3 4">
    <name type="scientific">Cymbomonas tetramitiformis</name>
    <dbReference type="NCBI Taxonomy" id="36881"/>
    <lineage>
        <taxon>Eukaryota</taxon>
        <taxon>Viridiplantae</taxon>
        <taxon>Chlorophyta</taxon>
        <taxon>Pyramimonadophyceae</taxon>
        <taxon>Pyramimonadales</taxon>
        <taxon>Pyramimonadaceae</taxon>
        <taxon>Cymbomonas</taxon>
    </lineage>
</organism>
<feature type="domain" description="Pesticidal crystal protein Cry22Aa Ig-like" evidence="2">
    <location>
        <begin position="192"/>
        <end position="260"/>
    </location>
</feature>
<dbReference type="Proteomes" id="UP001190700">
    <property type="component" value="Unassembled WGS sequence"/>
</dbReference>
<dbReference type="Gene3D" id="2.60.40.10">
    <property type="entry name" value="Immunoglobulins"/>
    <property type="match status" value="3"/>
</dbReference>
<comment type="caution">
    <text evidence="3">The sequence shown here is derived from an EMBL/GenBank/DDBJ whole genome shotgun (WGS) entry which is preliminary data.</text>
</comment>
<protein>
    <recommendedName>
        <fullName evidence="2">Pesticidal crystal protein Cry22Aa Ig-like domain-containing protein</fullName>
    </recommendedName>
</protein>
<reference evidence="3 4" key="1">
    <citation type="journal article" date="2015" name="Genome Biol. Evol.">
        <title>Comparative Genomics of a Bacterivorous Green Alga Reveals Evolutionary Causalities and Consequences of Phago-Mixotrophic Mode of Nutrition.</title>
        <authorList>
            <person name="Burns J.A."/>
            <person name="Paasch A."/>
            <person name="Narechania A."/>
            <person name="Kim E."/>
        </authorList>
    </citation>
    <scope>NUCLEOTIDE SEQUENCE [LARGE SCALE GENOMIC DNA]</scope>
    <source>
        <strain evidence="3 4">PLY_AMNH</strain>
    </source>
</reference>
<gene>
    <name evidence="3" type="ORF">CYMTET_31085</name>
</gene>
<sequence length="1042" mass="107820">MLQVPDLNYDEYEEPELPPDTVPPSIALFGSAYVELLQRDKYTDSGAYAKDDVDGFLSDVSSNGVEAVDTCCVTDPATPLRITYTARDAAGNQASPVTRQVAVLPACDAPSYLCEDFSDMVVCSSCTSTTAGTSEDGTVPTVTCTCFAPSSANDVEATPYEPPEDTTSPVITLLGDGVLARTDSGLSVMIHTLLQGETFQDPGASAKDDMDGNLTGQICAFGAAAIDTSVTTPSDSPYVVSYSVTDSGGNAAEARRRIYVENPCARASSVGDVSEAPCGYDEQGGVVCREAGLCFSVPFDSEDPEDGEVPAPPVLTLVGDAAVSVEHGESYVACTPDVTPLNKVCDPGAEAMDVADGVLTSHVLACSPDGSVNRFESRGVAGCNIDWHAAGTYVVVFSVWNSAGLSATVTRNVTVRAAPCSTGETLCADEVSCSEAGVCLADLDAGAQQWAEEAPPDEPPTVTLRTTAAVTGTNVEVKQYQAYPACTASDLEANDPEVLCEPGADAEDDVAGDLSAAVLACPPDSCVAVGCPGHQFADPAGKGTQGCLNTSMAVGTIYNISFVVFDTAIPAHSAIASRMVVIVDPCKSGQELCNDLTCSDVDCKTRDYLLADDEGDTTAPTITFLGAAAVRLTYGGAAAAAALLPCDSSSAASDTCYAIAIDDDMSDVSASLVVEQDVGCSGCSSTKCPLSSAHLCLPGKYGHLFSATDASANRAVLRLSVTVVEESSLVAIASISTGSSNIADVEAQAALIRNDSSAEAVAFRQGIAELLNTTAQSAGEDVRPADIVITAVSIQEASNSKMAEAGGDALADELSLLVEYSLTVSVAAAPEYRRHMRHLLANTSAALSTRSNEMAEITAAAATDGRMADSLSKANADCNASLPTAVAGLDGDILITPVSPVVDEIAAYTVSIEEEVETMGRVMDSMASSLEQTEDDLTVTLGAPEEFAAAILDQWISEYDLEMENIDTLAATIEEMLEKLSGVANGYTLVQESAADAQIALQVCAERLGFRWDSAASRLSGSRMGVDILVGNSRDGFLRSEP</sequence>
<dbReference type="AlphaFoldDB" id="A0AAE0FJ24"/>
<evidence type="ECO:0000256" key="1">
    <source>
        <dbReference type="SAM" id="MobiDB-lite"/>
    </source>
</evidence>
<feature type="region of interest" description="Disordered" evidence="1">
    <location>
        <begin position="1"/>
        <end position="21"/>
    </location>
</feature>
<accession>A0AAE0FJ24</accession>
<name>A0AAE0FJ24_9CHLO</name>
<dbReference type="Pfam" id="PF16403">
    <property type="entry name" value="Bact_surface_Ig-like"/>
    <property type="match status" value="1"/>
</dbReference>
<dbReference type="InterPro" id="IPR013783">
    <property type="entry name" value="Ig-like_fold"/>
</dbReference>
<keyword evidence="4" id="KW-1185">Reference proteome</keyword>
<evidence type="ECO:0000313" key="3">
    <source>
        <dbReference type="EMBL" id="KAK3259941.1"/>
    </source>
</evidence>